<dbReference type="PROSITE" id="PS00819">
    <property type="entry name" value="DPS_2"/>
    <property type="match status" value="1"/>
</dbReference>
<evidence type="ECO:0000256" key="2">
    <source>
        <dbReference type="RuleBase" id="RU003875"/>
    </source>
</evidence>
<dbReference type="PANTHER" id="PTHR42932:SF3">
    <property type="entry name" value="DNA PROTECTION DURING STARVATION PROTEIN"/>
    <property type="match status" value="1"/>
</dbReference>
<dbReference type="EMBL" id="JANX01000175">
    <property type="protein sequence ID" value="KGM33517.1"/>
    <property type="molecule type" value="Genomic_DNA"/>
</dbReference>
<dbReference type="InterPro" id="IPR008331">
    <property type="entry name" value="Ferritin_DPS_dom"/>
</dbReference>
<dbReference type="SUPFAM" id="SSF47240">
    <property type="entry name" value="Ferritin-like"/>
    <property type="match status" value="1"/>
</dbReference>
<reference evidence="4 5" key="1">
    <citation type="submission" date="2014-01" db="EMBL/GenBank/DDBJ databases">
        <title>Genome sequence determination for a cystic fibrosis isolate, Inquilinus limosus.</title>
        <authorList>
            <person name="Pino M."/>
            <person name="Di Conza J."/>
            <person name="Gutkind G."/>
        </authorList>
    </citation>
    <scope>NUCLEOTIDE SEQUENCE [LARGE SCALE GENOMIC DNA]</scope>
    <source>
        <strain evidence="4 5">MP06</strain>
    </source>
</reference>
<name>A0A0A0D964_9PROT</name>
<dbReference type="OrthoDB" id="9797687at2"/>
<gene>
    <name evidence="4" type="ORF">P409_15400</name>
</gene>
<dbReference type="AlphaFoldDB" id="A0A0A0D964"/>
<feature type="domain" description="Ferritin/DPS" evidence="3">
    <location>
        <begin position="11"/>
        <end position="147"/>
    </location>
</feature>
<evidence type="ECO:0000313" key="5">
    <source>
        <dbReference type="Proteomes" id="UP000029995"/>
    </source>
</evidence>
<accession>A0A0A0D964</accession>
<protein>
    <submittedName>
        <fullName evidence="4">Ferritin</fullName>
    </submittedName>
</protein>
<evidence type="ECO:0000256" key="1">
    <source>
        <dbReference type="ARBA" id="ARBA00009497"/>
    </source>
</evidence>
<dbReference type="InterPro" id="IPR012347">
    <property type="entry name" value="Ferritin-like"/>
</dbReference>
<dbReference type="GO" id="GO:0016722">
    <property type="term" value="F:oxidoreductase activity, acting on metal ions"/>
    <property type="evidence" value="ECO:0007669"/>
    <property type="project" value="InterPro"/>
</dbReference>
<dbReference type="Proteomes" id="UP000029995">
    <property type="component" value="Unassembled WGS sequence"/>
</dbReference>
<dbReference type="InterPro" id="IPR002177">
    <property type="entry name" value="DPS_DNA-bd"/>
</dbReference>
<comment type="caution">
    <text evidence="4">The sequence shown here is derived from an EMBL/GenBank/DDBJ whole genome shotgun (WGS) entry which is preliminary data.</text>
</comment>
<dbReference type="RefSeq" id="WP_034838596.1">
    <property type="nucleotide sequence ID" value="NZ_JANX01000175.1"/>
</dbReference>
<organism evidence="4 5">
    <name type="scientific">Inquilinus limosus MP06</name>
    <dbReference type="NCBI Taxonomy" id="1398085"/>
    <lineage>
        <taxon>Bacteria</taxon>
        <taxon>Pseudomonadati</taxon>
        <taxon>Pseudomonadota</taxon>
        <taxon>Alphaproteobacteria</taxon>
        <taxon>Rhodospirillales</taxon>
        <taxon>Rhodospirillaceae</taxon>
        <taxon>Inquilinus</taxon>
    </lineage>
</organism>
<proteinExistence type="inferred from homology"/>
<dbReference type="InterPro" id="IPR023188">
    <property type="entry name" value="DPS_DNA-bd_CS"/>
</dbReference>
<evidence type="ECO:0000259" key="3">
    <source>
        <dbReference type="Pfam" id="PF00210"/>
    </source>
</evidence>
<dbReference type="GO" id="GO:0008199">
    <property type="term" value="F:ferric iron binding"/>
    <property type="evidence" value="ECO:0007669"/>
    <property type="project" value="InterPro"/>
</dbReference>
<dbReference type="Gene3D" id="1.20.1260.10">
    <property type="match status" value="1"/>
</dbReference>
<dbReference type="InterPro" id="IPR009078">
    <property type="entry name" value="Ferritin-like_SF"/>
</dbReference>
<dbReference type="PRINTS" id="PR01346">
    <property type="entry name" value="HELNAPAPROT"/>
</dbReference>
<dbReference type="PROSITE" id="PS00818">
    <property type="entry name" value="DPS_1"/>
    <property type="match status" value="1"/>
</dbReference>
<dbReference type="Pfam" id="PF00210">
    <property type="entry name" value="Ferritin"/>
    <property type="match status" value="1"/>
</dbReference>
<dbReference type="PIRSF" id="PIRSF005900">
    <property type="entry name" value="Dps"/>
    <property type="match status" value="1"/>
</dbReference>
<comment type="similarity">
    <text evidence="1 2">Belongs to the Dps family.</text>
</comment>
<evidence type="ECO:0000313" key="4">
    <source>
        <dbReference type="EMBL" id="KGM33517.1"/>
    </source>
</evidence>
<sequence>MSKASNTPVVDALKQVLADTYALQIKTQNYHWNVEGPQFRSLHLMFEEQYKELFAAVDEVAERIRALGDYAPGSFKAFSELTKVSPPKDGIDGQAMVKDLVKSHELLSEQAKTALAVGEKAGDDSTVDLLTDRITYHDKTAWMLRATAA</sequence>
<dbReference type="CDD" id="cd01043">
    <property type="entry name" value="DPS"/>
    <property type="match status" value="1"/>
</dbReference>
<dbReference type="PANTHER" id="PTHR42932">
    <property type="entry name" value="GENERAL STRESS PROTEIN 20U"/>
    <property type="match status" value="1"/>
</dbReference>